<proteinExistence type="predicted"/>
<reference evidence="1 2" key="1">
    <citation type="journal article" date="2022" name="New Phytol.">
        <title>Ecological generalism drives hyperdiversity of secondary metabolite gene clusters in xylarialean endophytes.</title>
        <authorList>
            <person name="Franco M.E.E."/>
            <person name="Wisecaver J.H."/>
            <person name="Arnold A.E."/>
            <person name="Ju Y.M."/>
            <person name="Slot J.C."/>
            <person name="Ahrendt S."/>
            <person name="Moore L.P."/>
            <person name="Eastman K.E."/>
            <person name="Scott K."/>
            <person name="Konkel Z."/>
            <person name="Mondo S.J."/>
            <person name="Kuo A."/>
            <person name="Hayes R.D."/>
            <person name="Haridas S."/>
            <person name="Andreopoulos B."/>
            <person name="Riley R."/>
            <person name="LaButti K."/>
            <person name="Pangilinan J."/>
            <person name="Lipzen A."/>
            <person name="Amirebrahimi M."/>
            <person name="Yan J."/>
            <person name="Adam C."/>
            <person name="Keymanesh K."/>
            <person name="Ng V."/>
            <person name="Louie K."/>
            <person name="Northen T."/>
            <person name="Drula E."/>
            <person name="Henrissat B."/>
            <person name="Hsieh H.M."/>
            <person name="Youens-Clark K."/>
            <person name="Lutzoni F."/>
            <person name="Miadlikowska J."/>
            <person name="Eastwood D.C."/>
            <person name="Hamelin R.C."/>
            <person name="Grigoriev I.V."/>
            <person name="U'Ren J.M."/>
        </authorList>
    </citation>
    <scope>NUCLEOTIDE SEQUENCE [LARGE SCALE GENOMIC DNA]</scope>
    <source>
        <strain evidence="1 2">ER1909</strain>
    </source>
</reference>
<gene>
    <name evidence="1" type="ORF">F4821DRAFT_272946</name>
</gene>
<protein>
    <submittedName>
        <fullName evidence="1">Ribonuclease-like protein p/mrp subunit</fullName>
    </submittedName>
</protein>
<organism evidence="1 2">
    <name type="scientific">Hypoxylon rubiginosum</name>
    <dbReference type="NCBI Taxonomy" id="110542"/>
    <lineage>
        <taxon>Eukaryota</taxon>
        <taxon>Fungi</taxon>
        <taxon>Dikarya</taxon>
        <taxon>Ascomycota</taxon>
        <taxon>Pezizomycotina</taxon>
        <taxon>Sordariomycetes</taxon>
        <taxon>Xylariomycetidae</taxon>
        <taxon>Xylariales</taxon>
        <taxon>Hypoxylaceae</taxon>
        <taxon>Hypoxylon</taxon>
    </lineage>
</organism>
<accession>A0ACC0CN66</accession>
<evidence type="ECO:0000313" key="2">
    <source>
        <dbReference type="Proteomes" id="UP001497680"/>
    </source>
</evidence>
<evidence type="ECO:0000313" key="1">
    <source>
        <dbReference type="EMBL" id="KAI6081758.1"/>
    </source>
</evidence>
<comment type="caution">
    <text evidence="1">The sequence shown here is derived from an EMBL/GenBank/DDBJ whole genome shotgun (WGS) entry which is preliminary data.</text>
</comment>
<dbReference type="Proteomes" id="UP001497680">
    <property type="component" value="Unassembled WGS sequence"/>
</dbReference>
<dbReference type="EMBL" id="MU394387">
    <property type="protein sequence ID" value="KAI6081758.1"/>
    <property type="molecule type" value="Genomic_DNA"/>
</dbReference>
<keyword evidence="2" id="KW-1185">Reference proteome</keyword>
<sequence length="335" mass="37600">MGRVFRPLLNLFRKDSRREEAIVEERATLTVISEGVDPIVDIVAVHGLNGDAFKSFTAAQTNRFWLRDRDMLPQDLHDRCRVLTFSYPATVASILGRASSESIRRHAVTLVAELVANRELNDASERPIIFVCHSLGGIIVKRALVYSASRTQQKVEHIHSIYVSTFGILFFATPHGGSDAANLATIVQRMVDAFIPSRIIDTDSQLLSSLTEGSEVLQDITDNFMPIMKRFSVSFFWEQEKTDLGVKWEYVVTESSAAPIYDNTDRSGIRQDHRNICKFASRNSPGYPLVSATIVRYARDAPGVVTRRWIQEKELLRSARMQEAQELTGSGGAEH</sequence>
<name>A0ACC0CN66_9PEZI</name>